<gene>
    <name evidence="1" type="ORF">SAMN05443507_101234</name>
</gene>
<dbReference type="Proteomes" id="UP000184016">
    <property type="component" value="Unassembled WGS sequence"/>
</dbReference>
<sequence length="73" mass="8353">MQPLTAKELEYIVDSMSNEDLLLKQSVIATGQAKSQVLQNFCNQLQDRHARHYQHLLDVLQQHAPLAPSQSQR</sequence>
<dbReference type="OrthoDB" id="2382349at2"/>
<reference evidence="2" key="1">
    <citation type="submission" date="2016-11" db="EMBL/GenBank/DDBJ databases">
        <authorList>
            <person name="Varghese N."/>
            <person name="Submissions S."/>
        </authorList>
    </citation>
    <scope>NUCLEOTIDE SEQUENCE [LARGE SCALE GENOMIC DNA]</scope>
    <source>
        <strain evidence="2">USBA-503</strain>
    </source>
</reference>
<evidence type="ECO:0000313" key="2">
    <source>
        <dbReference type="Proteomes" id="UP000184016"/>
    </source>
</evidence>
<accession>A0A1M6KFP4</accession>
<dbReference type="EMBL" id="FRAF01000001">
    <property type="protein sequence ID" value="SHJ57667.1"/>
    <property type="molecule type" value="Genomic_DNA"/>
</dbReference>
<dbReference type="AlphaFoldDB" id="A0A1M6KFP4"/>
<dbReference type="RefSeq" id="WP_072872716.1">
    <property type="nucleotide sequence ID" value="NZ_FRAF01000001.1"/>
</dbReference>
<protein>
    <recommendedName>
        <fullName evidence="3">Coat F domain-containing protein</fullName>
    </recommendedName>
</protein>
<proteinExistence type="predicted"/>
<dbReference type="STRING" id="1830138.SAMN05443507_101234"/>
<name>A0A1M6KFP4_9BACL</name>
<organism evidence="1 2">
    <name type="scientific">Alicyclobacillus tolerans</name>
    <dbReference type="NCBI Taxonomy" id="90970"/>
    <lineage>
        <taxon>Bacteria</taxon>
        <taxon>Bacillati</taxon>
        <taxon>Bacillota</taxon>
        <taxon>Bacilli</taxon>
        <taxon>Bacillales</taxon>
        <taxon>Alicyclobacillaceae</taxon>
        <taxon>Alicyclobacillus</taxon>
    </lineage>
</organism>
<keyword evidence="2" id="KW-1185">Reference proteome</keyword>
<evidence type="ECO:0000313" key="1">
    <source>
        <dbReference type="EMBL" id="SHJ57667.1"/>
    </source>
</evidence>
<evidence type="ECO:0008006" key="3">
    <source>
        <dbReference type="Google" id="ProtNLM"/>
    </source>
</evidence>